<protein>
    <submittedName>
        <fullName evidence="1">Uncharacterized protein</fullName>
    </submittedName>
</protein>
<proteinExistence type="predicted"/>
<dbReference type="AlphaFoldDB" id="A0A6M3XQM0"/>
<name>A0A6M3XQM0_9ZZZZ</name>
<gene>
    <name evidence="1" type="ORF">TM448B01816_0006</name>
</gene>
<organism evidence="1">
    <name type="scientific">viral metagenome</name>
    <dbReference type="NCBI Taxonomy" id="1070528"/>
    <lineage>
        <taxon>unclassified sequences</taxon>
        <taxon>metagenomes</taxon>
        <taxon>organismal metagenomes</taxon>
    </lineage>
</organism>
<accession>A0A6M3XQM0</accession>
<sequence length="78" mass="8934">MDKLQENKIKMFMSDKVMSQAVKMVLRESFLKSSGTQDVQTLASERMAINLLEEGFKELKKFSNTTEQKFKELGNVGL</sequence>
<dbReference type="EMBL" id="MT144827">
    <property type="protein sequence ID" value="QJI00083.1"/>
    <property type="molecule type" value="Genomic_DNA"/>
</dbReference>
<reference evidence="1" key="1">
    <citation type="submission" date="2020-03" db="EMBL/GenBank/DDBJ databases">
        <title>The deep terrestrial virosphere.</title>
        <authorList>
            <person name="Holmfeldt K."/>
            <person name="Nilsson E."/>
            <person name="Simone D."/>
            <person name="Lopez-Fernandez M."/>
            <person name="Wu X."/>
            <person name="de Brujin I."/>
            <person name="Lundin D."/>
            <person name="Andersson A."/>
            <person name="Bertilsson S."/>
            <person name="Dopson M."/>
        </authorList>
    </citation>
    <scope>NUCLEOTIDE SEQUENCE</scope>
    <source>
        <strain evidence="1">TM448B01816</strain>
    </source>
</reference>
<evidence type="ECO:0000313" key="1">
    <source>
        <dbReference type="EMBL" id="QJI00083.1"/>
    </source>
</evidence>